<reference evidence="1" key="2">
    <citation type="submission" date="2020-11" db="EMBL/GenBank/DDBJ databases">
        <authorList>
            <person name="McCartney M.A."/>
            <person name="Auch B."/>
            <person name="Kono T."/>
            <person name="Mallez S."/>
            <person name="Becker A."/>
            <person name="Gohl D.M."/>
            <person name="Silverstein K.A.T."/>
            <person name="Koren S."/>
            <person name="Bechman K.B."/>
            <person name="Herman A."/>
            <person name="Abrahante J.E."/>
            <person name="Garbe J."/>
        </authorList>
    </citation>
    <scope>NUCLEOTIDE SEQUENCE</scope>
    <source>
        <strain evidence="1">Duluth1</strain>
        <tissue evidence="1">Whole animal</tissue>
    </source>
</reference>
<comment type="caution">
    <text evidence="1">The sequence shown here is derived from an EMBL/GenBank/DDBJ whole genome shotgun (WGS) entry which is preliminary data.</text>
</comment>
<keyword evidence="2" id="KW-1185">Reference proteome</keyword>
<proteinExistence type="predicted"/>
<dbReference type="Proteomes" id="UP000828390">
    <property type="component" value="Unassembled WGS sequence"/>
</dbReference>
<protein>
    <submittedName>
        <fullName evidence="1">Uncharacterized protein</fullName>
    </submittedName>
</protein>
<evidence type="ECO:0000313" key="2">
    <source>
        <dbReference type="Proteomes" id="UP000828390"/>
    </source>
</evidence>
<accession>A0A9D4J065</accession>
<name>A0A9D4J065_DREPO</name>
<sequence>MLVFSVKSSGVHHRHQQHVEHNEKNTKVFANIEKRRSEQKTVHKLVVNGEDITNRTQILEEQRCPLSSSLFIICIEYLSHYIQSNKHIKGISLEPDEEIKQPLCADDATYFLNDTKFECVNMHRSTQDLLLVEM</sequence>
<dbReference type="AlphaFoldDB" id="A0A9D4J065"/>
<dbReference type="EMBL" id="JAIWYP010000008">
    <property type="protein sequence ID" value="KAH3791104.1"/>
    <property type="molecule type" value="Genomic_DNA"/>
</dbReference>
<reference evidence="1" key="1">
    <citation type="journal article" date="2019" name="bioRxiv">
        <title>The Genome of the Zebra Mussel, Dreissena polymorpha: A Resource for Invasive Species Research.</title>
        <authorList>
            <person name="McCartney M.A."/>
            <person name="Auch B."/>
            <person name="Kono T."/>
            <person name="Mallez S."/>
            <person name="Zhang Y."/>
            <person name="Obille A."/>
            <person name="Becker A."/>
            <person name="Abrahante J.E."/>
            <person name="Garbe J."/>
            <person name="Badalamenti J.P."/>
            <person name="Herman A."/>
            <person name="Mangelson H."/>
            <person name="Liachko I."/>
            <person name="Sullivan S."/>
            <person name="Sone E.D."/>
            <person name="Koren S."/>
            <person name="Silverstein K.A.T."/>
            <person name="Beckman K.B."/>
            <person name="Gohl D.M."/>
        </authorList>
    </citation>
    <scope>NUCLEOTIDE SEQUENCE</scope>
    <source>
        <strain evidence="1">Duluth1</strain>
        <tissue evidence="1">Whole animal</tissue>
    </source>
</reference>
<gene>
    <name evidence="1" type="ORF">DPMN_169315</name>
</gene>
<organism evidence="1 2">
    <name type="scientific">Dreissena polymorpha</name>
    <name type="common">Zebra mussel</name>
    <name type="synonym">Mytilus polymorpha</name>
    <dbReference type="NCBI Taxonomy" id="45954"/>
    <lineage>
        <taxon>Eukaryota</taxon>
        <taxon>Metazoa</taxon>
        <taxon>Spiralia</taxon>
        <taxon>Lophotrochozoa</taxon>
        <taxon>Mollusca</taxon>
        <taxon>Bivalvia</taxon>
        <taxon>Autobranchia</taxon>
        <taxon>Heteroconchia</taxon>
        <taxon>Euheterodonta</taxon>
        <taxon>Imparidentia</taxon>
        <taxon>Neoheterodontei</taxon>
        <taxon>Myida</taxon>
        <taxon>Dreissenoidea</taxon>
        <taxon>Dreissenidae</taxon>
        <taxon>Dreissena</taxon>
    </lineage>
</organism>
<evidence type="ECO:0000313" key="1">
    <source>
        <dbReference type="EMBL" id="KAH3791104.1"/>
    </source>
</evidence>